<evidence type="ECO:0000259" key="4">
    <source>
        <dbReference type="PROSITE" id="PS51387"/>
    </source>
</evidence>
<dbReference type="InterPro" id="IPR036318">
    <property type="entry name" value="FAD-bd_PCMH-like_sf"/>
</dbReference>
<comment type="similarity">
    <text evidence="1">Belongs to the oxygen-dependent FAD-linked oxidoreductase family.</text>
</comment>
<evidence type="ECO:0000313" key="6">
    <source>
        <dbReference type="Proteomes" id="UP000724874"/>
    </source>
</evidence>
<dbReference type="Proteomes" id="UP000724874">
    <property type="component" value="Unassembled WGS sequence"/>
</dbReference>
<evidence type="ECO:0000313" key="5">
    <source>
        <dbReference type="EMBL" id="KAF8904749.1"/>
    </source>
</evidence>
<comment type="caution">
    <text evidence="5">The sequence shown here is derived from an EMBL/GenBank/DDBJ whole genome shotgun (WGS) entry which is preliminary data.</text>
</comment>
<accession>A0A9P5TP61</accession>
<dbReference type="AlphaFoldDB" id="A0A9P5TP61"/>
<evidence type="ECO:0000256" key="3">
    <source>
        <dbReference type="SAM" id="SignalP"/>
    </source>
</evidence>
<sequence length="568" mass="61037">MFGKTVSAGGLLALFLFLAPHVVTASKTSKTMCKCLPGDSCYPSARQWSQFSSTLSHPLISNQRPLASVCYHDSPNFSASACATATTNENDAIYLAGKSNAAQYVNFEAIINGSSVQDCPYDTSNATTCFQGRVPPNAVNVSTVADIQKAVRFASQHNLRLVVRNSGHELMGRSLGVGALEVFTHNLQDLEFFDNFVPTGAPRGTASQFAVTMGTGISWNTAYSESNKHNRSLPGGLSPYGTVGAAGGWQLGGGHSALSRYFGLGVDNALQFTVVLPNGTYVTANQFINKDLFWHSVETHPDPPYTAYFFIATGNSTEAYVDLLETWNHYHNALSDAGWSGVWPFFDNTLFLTMLAQNTPPSPAANATMLSFVNATSALPVSISAPLYLSKGFGFNFTSVVPGPPHSVTSSWLLPRNLTAPSNARQLAEIYANLTGGVAYMVGGGPVATADPSTVALTPAWRTIVSDLVLLPTGPGLPPATTADVPAIRQALFDQMQVFRQLAPPPIGGQYLNEPDYLEVNWQDAYWGPNYPRLLSIKKSIDPNDLLIVRRGVNSEAWDDEIICKTIS</sequence>
<reference evidence="5" key="1">
    <citation type="submission" date="2020-11" db="EMBL/GenBank/DDBJ databases">
        <authorList>
            <consortium name="DOE Joint Genome Institute"/>
            <person name="Ahrendt S."/>
            <person name="Riley R."/>
            <person name="Andreopoulos W."/>
            <person name="LaButti K."/>
            <person name="Pangilinan J."/>
            <person name="Ruiz-duenas F.J."/>
            <person name="Barrasa J.M."/>
            <person name="Sanchez-Garcia M."/>
            <person name="Camarero S."/>
            <person name="Miyauchi S."/>
            <person name="Serrano A."/>
            <person name="Linde D."/>
            <person name="Babiker R."/>
            <person name="Drula E."/>
            <person name="Ayuso-Fernandez I."/>
            <person name="Pacheco R."/>
            <person name="Padilla G."/>
            <person name="Ferreira P."/>
            <person name="Barriuso J."/>
            <person name="Kellner H."/>
            <person name="Castanera R."/>
            <person name="Alfaro M."/>
            <person name="Ramirez L."/>
            <person name="Pisabarro A.G."/>
            <person name="Kuo A."/>
            <person name="Tritt A."/>
            <person name="Lipzen A."/>
            <person name="He G."/>
            <person name="Yan M."/>
            <person name="Ng V."/>
            <person name="Cullen D."/>
            <person name="Martin F."/>
            <person name="Rosso M.-N."/>
            <person name="Henrissat B."/>
            <person name="Hibbett D."/>
            <person name="Martinez A.T."/>
            <person name="Grigoriev I.V."/>
        </authorList>
    </citation>
    <scope>NUCLEOTIDE SEQUENCE</scope>
    <source>
        <strain evidence="5">AH 44721</strain>
    </source>
</reference>
<feature type="signal peptide" evidence="3">
    <location>
        <begin position="1"/>
        <end position="25"/>
    </location>
</feature>
<dbReference type="Gene3D" id="3.30.465.10">
    <property type="match status" value="2"/>
</dbReference>
<gene>
    <name evidence="5" type="ORF">CPB84DRAFT_1772742</name>
</gene>
<dbReference type="PROSITE" id="PS51387">
    <property type="entry name" value="FAD_PCMH"/>
    <property type="match status" value="1"/>
</dbReference>
<organism evidence="5 6">
    <name type="scientific">Gymnopilus junonius</name>
    <name type="common">Spectacular rustgill mushroom</name>
    <name type="synonym">Gymnopilus spectabilis subsp. junonius</name>
    <dbReference type="NCBI Taxonomy" id="109634"/>
    <lineage>
        <taxon>Eukaryota</taxon>
        <taxon>Fungi</taxon>
        <taxon>Dikarya</taxon>
        <taxon>Basidiomycota</taxon>
        <taxon>Agaricomycotina</taxon>
        <taxon>Agaricomycetes</taxon>
        <taxon>Agaricomycetidae</taxon>
        <taxon>Agaricales</taxon>
        <taxon>Agaricineae</taxon>
        <taxon>Hymenogastraceae</taxon>
        <taxon>Gymnopilus</taxon>
    </lineage>
</organism>
<dbReference type="PANTHER" id="PTHR13878:SF91">
    <property type="entry name" value="FAD BINDING DOMAIN PROTEIN (AFU_ORTHOLOGUE AFUA_6G12070)-RELATED"/>
    <property type="match status" value="1"/>
</dbReference>
<proteinExistence type="inferred from homology"/>
<name>A0A9P5TP61_GYMJU</name>
<evidence type="ECO:0000256" key="1">
    <source>
        <dbReference type="ARBA" id="ARBA00005466"/>
    </source>
</evidence>
<dbReference type="GO" id="GO:0071949">
    <property type="term" value="F:FAD binding"/>
    <property type="evidence" value="ECO:0007669"/>
    <property type="project" value="InterPro"/>
</dbReference>
<dbReference type="Pfam" id="PF01565">
    <property type="entry name" value="FAD_binding_4"/>
    <property type="match status" value="1"/>
</dbReference>
<dbReference type="SUPFAM" id="SSF56176">
    <property type="entry name" value="FAD-binding/transporter-associated domain-like"/>
    <property type="match status" value="1"/>
</dbReference>
<dbReference type="Pfam" id="PF08031">
    <property type="entry name" value="BBE"/>
    <property type="match status" value="1"/>
</dbReference>
<dbReference type="InterPro" id="IPR006094">
    <property type="entry name" value="Oxid_FAD_bind_N"/>
</dbReference>
<keyword evidence="3" id="KW-0732">Signal</keyword>
<dbReference type="InterPro" id="IPR016169">
    <property type="entry name" value="FAD-bd_PCMH_sub2"/>
</dbReference>
<feature type="chain" id="PRO_5040492729" description="FAD-binding PCMH-type domain-containing protein" evidence="3">
    <location>
        <begin position="26"/>
        <end position="568"/>
    </location>
</feature>
<dbReference type="InterPro" id="IPR050432">
    <property type="entry name" value="FAD-linked_Oxidoreductases_BP"/>
</dbReference>
<dbReference type="InterPro" id="IPR016166">
    <property type="entry name" value="FAD-bd_PCMH"/>
</dbReference>
<feature type="domain" description="FAD-binding PCMH-type" evidence="4">
    <location>
        <begin position="131"/>
        <end position="326"/>
    </location>
</feature>
<dbReference type="InterPro" id="IPR012951">
    <property type="entry name" value="BBE"/>
</dbReference>
<evidence type="ECO:0000256" key="2">
    <source>
        <dbReference type="ARBA" id="ARBA00023002"/>
    </source>
</evidence>
<keyword evidence="6" id="KW-1185">Reference proteome</keyword>
<dbReference type="GO" id="GO:0016491">
    <property type="term" value="F:oxidoreductase activity"/>
    <property type="evidence" value="ECO:0007669"/>
    <property type="project" value="UniProtKB-KW"/>
</dbReference>
<keyword evidence="2" id="KW-0560">Oxidoreductase</keyword>
<dbReference type="OrthoDB" id="9983560at2759"/>
<dbReference type="PANTHER" id="PTHR13878">
    <property type="entry name" value="GULONOLACTONE OXIDASE"/>
    <property type="match status" value="1"/>
</dbReference>
<dbReference type="EMBL" id="JADNYJ010000025">
    <property type="protein sequence ID" value="KAF8904749.1"/>
    <property type="molecule type" value="Genomic_DNA"/>
</dbReference>
<protein>
    <recommendedName>
        <fullName evidence="4">FAD-binding PCMH-type domain-containing protein</fullName>
    </recommendedName>
</protein>